<dbReference type="AlphaFoldDB" id="A0A9P8YGI5"/>
<feature type="region of interest" description="Disordered" evidence="1">
    <location>
        <begin position="176"/>
        <end position="195"/>
    </location>
</feature>
<feature type="compositionally biased region" description="Basic and acidic residues" evidence="1">
    <location>
        <begin position="77"/>
        <end position="94"/>
    </location>
</feature>
<feature type="compositionally biased region" description="Pro residues" evidence="1">
    <location>
        <begin position="16"/>
        <end position="26"/>
    </location>
</feature>
<dbReference type="Proteomes" id="UP000756346">
    <property type="component" value="Unassembled WGS sequence"/>
</dbReference>
<organism evidence="2 3">
    <name type="scientific">Microdochium trichocladiopsis</name>
    <dbReference type="NCBI Taxonomy" id="1682393"/>
    <lineage>
        <taxon>Eukaryota</taxon>
        <taxon>Fungi</taxon>
        <taxon>Dikarya</taxon>
        <taxon>Ascomycota</taxon>
        <taxon>Pezizomycotina</taxon>
        <taxon>Sordariomycetes</taxon>
        <taxon>Xylariomycetidae</taxon>
        <taxon>Xylariales</taxon>
        <taxon>Microdochiaceae</taxon>
        <taxon>Microdochium</taxon>
    </lineage>
</organism>
<name>A0A9P8YGI5_9PEZI</name>
<dbReference type="PANTHER" id="PTHR37540">
    <property type="entry name" value="TRANSCRIPTION FACTOR (ACR-2), PUTATIVE-RELATED-RELATED"/>
    <property type="match status" value="1"/>
</dbReference>
<reference evidence="2" key="1">
    <citation type="journal article" date="2021" name="Nat. Commun.">
        <title>Genetic determinants of endophytism in the Arabidopsis root mycobiome.</title>
        <authorList>
            <person name="Mesny F."/>
            <person name="Miyauchi S."/>
            <person name="Thiergart T."/>
            <person name="Pickel B."/>
            <person name="Atanasova L."/>
            <person name="Karlsson M."/>
            <person name="Huettel B."/>
            <person name="Barry K.W."/>
            <person name="Haridas S."/>
            <person name="Chen C."/>
            <person name="Bauer D."/>
            <person name="Andreopoulos W."/>
            <person name="Pangilinan J."/>
            <person name="LaButti K."/>
            <person name="Riley R."/>
            <person name="Lipzen A."/>
            <person name="Clum A."/>
            <person name="Drula E."/>
            <person name="Henrissat B."/>
            <person name="Kohler A."/>
            <person name="Grigoriev I.V."/>
            <person name="Martin F.M."/>
            <person name="Hacquard S."/>
        </authorList>
    </citation>
    <scope>NUCLEOTIDE SEQUENCE</scope>
    <source>
        <strain evidence="2">MPI-CAGE-CH-0230</strain>
    </source>
</reference>
<evidence type="ECO:0000313" key="3">
    <source>
        <dbReference type="Proteomes" id="UP000756346"/>
    </source>
</evidence>
<dbReference type="RefSeq" id="XP_046016690.1">
    <property type="nucleotide sequence ID" value="XM_046156380.1"/>
</dbReference>
<feature type="region of interest" description="Disordered" evidence="1">
    <location>
        <begin position="269"/>
        <end position="295"/>
    </location>
</feature>
<comment type="caution">
    <text evidence="2">The sequence shown here is derived from an EMBL/GenBank/DDBJ whole genome shotgun (WGS) entry which is preliminary data.</text>
</comment>
<keyword evidence="3" id="KW-1185">Reference proteome</keyword>
<protein>
    <submittedName>
        <fullName evidence="2">Uncharacterized protein</fullName>
    </submittedName>
</protein>
<feature type="region of interest" description="Disordered" evidence="1">
    <location>
        <begin position="1"/>
        <end position="120"/>
    </location>
</feature>
<proteinExistence type="predicted"/>
<sequence length="516" mass="55866">MATDAERPTDGDAPRQPTPAPAPAPAPGLTFLITTNPREPKSAATKKRVRQAAALKSWRDIKSESASAGPAPKRAKTGSEKGKVSTARGRDSRPEAVTWEGVPAVHVPDHQSPVSQQHHRPDSILLPARPTNFVVATPASASSSSSTHTLSSLSSASLSPSVPTQSHETRHDAQLDALAPSARGSLQVPSSIASRRRRAQASAALLSTSSKISPVTPPAVGFPATPCSEDGRMRESYRHTIGWPPYGAGQLITSPRLPSIDDIVRHQQGVSQPNGSMAHGPPARKGHSEPSTPSSPCRTYCNDLDPFNCCPVKHKSWFDGVLHHMLTVFAPRAWPTLKITNEQGLQWEHFMTQHALAEPALYYVRLLFATGDMVVLNITKPQFRLWLQARALETINEALADPARATSDGLILAIGRIALNESLYGDKVAAHTLHRPAQQRMIAMRGGMNALDFPPLVKRLMRWSDKVMSMQGGTPRMIPDDVEPHYTDATSVDVLEKWAPTEGMALRKKVQLQAAP</sequence>
<dbReference type="GeneID" id="70185926"/>
<feature type="compositionally biased region" description="Basic and acidic residues" evidence="1">
    <location>
        <begin position="1"/>
        <end position="13"/>
    </location>
</feature>
<evidence type="ECO:0000256" key="1">
    <source>
        <dbReference type="SAM" id="MobiDB-lite"/>
    </source>
</evidence>
<accession>A0A9P8YGI5</accession>
<dbReference type="OrthoDB" id="4159781at2759"/>
<dbReference type="EMBL" id="JAGTJQ010000002">
    <property type="protein sequence ID" value="KAH7037569.1"/>
    <property type="molecule type" value="Genomic_DNA"/>
</dbReference>
<evidence type="ECO:0000313" key="2">
    <source>
        <dbReference type="EMBL" id="KAH7037569.1"/>
    </source>
</evidence>
<dbReference type="PANTHER" id="PTHR37540:SF5">
    <property type="entry name" value="TRANSCRIPTION FACTOR DOMAIN-CONTAINING PROTEIN"/>
    <property type="match status" value="1"/>
</dbReference>
<feature type="region of interest" description="Disordered" evidence="1">
    <location>
        <begin position="137"/>
        <end position="171"/>
    </location>
</feature>
<feature type="compositionally biased region" description="Low complexity" evidence="1">
    <location>
        <begin position="137"/>
        <end position="164"/>
    </location>
</feature>
<gene>
    <name evidence="2" type="ORF">B0I36DRAFT_345664</name>
</gene>